<feature type="domain" description="Helicase C-terminal" evidence="12">
    <location>
        <begin position="240"/>
        <end position="393"/>
    </location>
</feature>
<evidence type="ECO:0000256" key="4">
    <source>
        <dbReference type="ARBA" id="ARBA00022840"/>
    </source>
</evidence>
<evidence type="ECO:0000256" key="6">
    <source>
        <dbReference type="ARBA" id="ARBA00024357"/>
    </source>
</evidence>
<dbReference type="OMA" id="HKFNGKH"/>
<dbReference type="CDD" id="cd18787">
    <property type="entry name" value="SF2_C_DEAD"/>
    <property type="match status" value="1"/>
</dbReference>
<keyword evidence="1 9" id="KW-0547">Nucleotide-binding</keyword>
<organism evidence="14 15">
    <name type="scientific">Strigamia maritima</name>
    <name type="common">European centipede</name>
    <name type="synonym">Geophilus maritimus</name>
    <dbReference type="NCBI Taxonomy" id="126957"/>
    <lineage>
        <taxon>Eukaryota</taxon>
        <taxon>Metazoa</taxon>
        <taxon>Ecdysozoa</taxon>
        <taxon>Arthropoda</taxon>
        <taxon>Myriapoda</taxon>
        <taxon>Chilopoda</taxon>
        <taxon>Pleurostigmophora</taxon>
        <taxon>Geophilomorpha</taxon>
        <taxon>Linotaeniidae</taxon>
        <taxon>Strigamia</taxon>
    </lineage>
</organism>
<dbReference type="PROSITE" id="PS00039">
    <property type="entry name" value="DEAD_ATP_HELICASE"/>
    <property type="match status" value="1"/>
</dbReference>
<dbReference type="SMART" id="SM01178">
    <property type="entry name" value="DUF4217"/>
    <property type="match status" value="1"/>
</dbReference>
<dbReference type="InterPro" id="IPR001650">
    <property type="entry name" value="Helicase_C-like"/>
</dbReference>
<dbReference type="eggNOG" id="KOG0342">
    <property type="taxonomic scope" value="Eukaryota"/>
</dbReference>
<dbReference type="Proteomes" id="UP000014500">
    <property type="component" value="Unassembled WGS sequence"/>
</dbReference>
<dbReference type="GO" id="GO:0003724">
    <property type="term" value="F:RNA helicase activity"/>
    <property type="evidence" value="ECO:0007669"/>
    <property type="project" value="UniProtKB-EC"/>
</dbReference>
<dbReference type="PROSITE" id="PS51192">
    <property type="entry name" value="HELICASE_ATP_BIND_1"/>
    <property type="match status" value="1"/>
</dbReference>
<dbReference type="AlphaFoldDB" id="T1JCZ2"/>
<dbReference type="EMBL" id="JH432085">
    <property type="status" value="NOT_ANNOTATED_CDS"/>
    <property type="molecule type" value="Genomic_DNA"/>
</dbReference>
<evidence type="ECO:0000256" key="8">
    <source>
        <dbReference type="PROSITE-ProRule" id="PRU00552"/>
    </source>
</evidence>
<comment type="domain">
    <text evidence="10">The Q motif is unique to and characteristic of the DEAD box family of RNA helicases and controls ATP binding and hydrolysis.</text>
</comment>
<evidence type="ECO:0000256" key="1">
    <source>
        <dbReference type="ARBA" id="ARBA00022741"/>
    </source>
</evidence>
<dbReference type="FunFam" id="3.40.50.300:FF:000379">
    <property type="entry name" value="RNA helicase"/>
    <property type="match status" value="1"/>
</dbReference>
<keyword evidence="2 9" id="KW-0378">Hydrolase</keyword>
<feature type="domain" description="DEAD-box RNA helicase Q" evidence="13">
    <location>
        <begin position="4"/>
        <end position="32"/>
    </location>
</feature>
<dbReference type="Pfam" id="PF00270">
    <property type="entry name" value="DEAD"/>
    <property type="match status" value="1"/>
</dbReference>
<dbReference type="InterPro" id="IPR011545">
    <property type="entry name" value="DEAD/DEAH_box_helicase_dom"/>
</dbReference>
<dbReference type="Gene3D" id="3.40.50.300">
    <property type="entry name" value="P-loop containing nucleotide triphosphate hydrolases"/>
    <property type="match status" value="2"/>
</dbReference>
<dbReference type="Pfam" id="PF13959">
    <property type="entry name" value="CTE_SPB4"/>
    <property type="match status" value="1"/>
</dbReference>
<dbReference type="GO" id="GO:0016887">
    <property type="term" value="F:ATP hydrolysis activity"/>
    <property type="evidence" value="ECO:0007669"/>
    <property type="project" value="RHEA"/>
</dbReference>
<dbReference type="SMART" id="SM00490">
    <property type="entry name" value="HELICc"/>
    <property type="match status" value="1"/>
</dbReference>
<dbReference type="InterPro" id="IPR027417">
    <property type="entry name" value="P-loop_NTPase"/>
</dbReference>
<evidence type="ECO:0000256" key="9">
    <source>
        <dbReference type="RuleBase" id="RU000492"/>
    </source>
</evidence>
<proteinExistence type="inferred from homology"/>
<dbReference type="InterPro" id="IPR025313">
    <property type="entry name" value="SPB4-like_CTE"/>
</dbReference>
<keyword evidence="4 9" id="KW-0067">ATP-binding</keyword>
<evidence type="ECO:0000256" key="3">
    <source>
        <dbReference type="ARBA" id="ARBA00022806"/>
    </source>
</evidence>
<dbReference type="GO" id="GO:0003723">
    <property type="term" value="F:RNA binding"/>
    <property type="evidence" value="ECO:0007669"/>
    <property type="project" value="UniProtKB-UniRule"/>
</dbReference>
<accession>T1JCZ2</accession>
<sequence length="468" mass="52674">MMGKTFDSLGISRLTLRALSDEGFTRMTEIQEKSIPSLLKGRDLIAAAKTGSGKTLAFLVPAVELLSKLKFEAANGTGVIVISPTRELCIQTSRILKSLLARRRLTECVIMGGTNKKVEDEKLKTGINFVVATPGRLLDHLKNTLEFVYANLQCLIIDEADRTLDMGFEREMKQILQFLPKKRQTMLFSATLKKNTKDLIELAMEADPIYVGLDQPEEKATVDGLEQSYVVCRLENRFLMLHSFLSKVHQNNQKSMVFFSTCRSVKFYHILLNCLDLPVKCIHGNQKQGKRTSTFLEFGNSPSSILLCTDVAARGLDIPHVDWIIQFDPANDTKEYIHRVGRTARGAGGRGRAILILRPEEVGFLQHLKTVNVQLDEHRFSWTETPDIQNRIKEAFAKDPPLRNSAKAACKSFVRCYSARHLKNVFDVNALDLTALARSFGLDEPLGMKKAKTRAWKKKLKSVNKNTC</sequence>
<evidence type="ECO:0000256" key="10">
    <source>
        <dbReference type="RuleBase" id="RU365068"/>
    </source>
</evidence>
<dbReference type="InterPro" id="IPR014001">
    <property type="entry name" value="Helicase_ATP-bd"/>
</dbReference>
<feature type="domain" description="Helicase ATP-binding" evidence="11">
    <location>
        <begin position="35"/>
        <end position="210"/>
    </location>
</feature>
<dbReference type="STRING" id="126957.T1JCZ2"/>
<dbReference type="PROSITE" id="PS51194">
    <property type="entry name" value="HELICASE_CTER"/>
    <property type="match status" value="1"/>
</dbReference>
<evidence type="ECO:0000313" key="15">
    <source>
        <dbReference type="Proteomes" id="UP000014500"/>
    </source>
</evidence>
<comment type="similarity">
    <text evidence="6">Belongs to the DEAD box helicase family. DDX18/HAS1 subfamily.</text>
</comment>
<dbReference type="EC" id="3.6.4.13" evidence="10"/>
<dbReference type="SMART" id="SM00487">
    <property type="entry name" value="DEXDc"/>
    <property type="match status" value="1"/>
</dbReference>
<dbReference type="HOGENOM" id="CLU_003041_26_5_1"/>
<dbReference type="PROSITE" id="PS51195">
    <property type="entry name" value="Q_MOTIF"/>
    <property type="match status" value="1"/>
</dbReference>
<feature type="short sequence motif" description="Q motif" evidence="8">
    <location>
        <begin position="4"/>
        <end position="32"/>
    </location>
</feature>
<protein>
    <recommendedName>
        <fullName evidence="10">ATP-dependent RNA helicase</fullName>
        <ecNumber evidence="10">3.6.4.13</ecNumber>
    </recommendedName>
</protein>
<keyword evidence="5 10" id="KW-0694">RNA-binding</keyword>
<name>T1JCZ2_STRMM</name>
<dbReference type="PANTHER" id="PTHR24031">
    <property type="entry name" value="RNA HELICASE"/>
    <property type="match status" value="1"/>
</dbReference>
<dbReference type="SUPFAM" id="SSF52540">
    <property type="entry name" value="P-loop containing nucleoside triphosphate hydrolases"/>
    <property type="match status" value="1"/>
</dbReference>
<dbReference type="Pfam" id="PF00271">
    <property type="entry name" value="Helicase_C"/>
    <property type="match status" value="1"/>
</dbReference>
<dbReference type="EnsemblMetazoa" id="SMAR011664-RA">
    <property type="protein sequence ID" value="SMAR011664-PA"/>
    <property type="gene ID" value="SMAR011664"/>
</dbReference>
<evidence type="ECO:0000313" key="14">
    <source>
        <dbReference type="EnsemblMetazoa" id="SMAR011664-PA"/>
    </source>
</evidence>
<keyword evidence="15" id="KW-1185">Reference proteome</keyword>
<comment type="function">
    <text evidence="10">RNA helicase.</text>
</comment>
<dbReference type="InterPro" id="IPR000629">
    <property type="entry name" value="RNA-helicase_DEAD-box_CS"/>
</dbReference>
<reference evidence="14" key="2">
    <citation type="submission" date="2015-02" db="UniProtKB">
        <authorList>
            <consortium name="EnsemblMetazoa"/>
        </authorList>
    </citation>
    <scope>IDENTIFICATION</scope>
</reference>
<dbReference type="GO" id="GO:0005524">
    <property type="term" value="F:ATP binding"/>
    <property type="evidence" value="ECO:0007669"/>
    <property type="project" value="UniProtKB-UniRule"/>
</dbReference>
<reference evidence="15" key="1">
    <citation type="submission" date="2011-05" db="EMBL/GenBank/DDBJ databases">
        <authorList>
            <person name="Richards S.R."/>
            <person name="Qu J."/>
            <person name="Jiang H."/>
            <person name="Jhangiani S.N."/>
            <person name="Agravi P."/>
            <person name="Goodspeed R."/>
            <person name="Gross S."/>
            <person name="Mandapat C."/>
            <person name="Jackson L."/>
            <person name="Mathew T."/>
            <person name="Pu L."/>
            <person name="Thornton R."/>
            <person name="Saada N."/>
            <person name="Wilczek-Boney K.B."/>
            <person name="Lee S."/>
            <person name="Kovar C."/>
            <person name="Wu Y."/>
            <person name="Scherer S.E."/>
            <person name="Worley K.C."/>
            <person name="Muzny D.M."/>
            <person name="Gibbs R."/>
        </authorList>
    </citation>
    <scope>NUCLEOTIDE SEQUENCE</scope>
    <source>
        <strain evidence="15">Brora</strain>
    </source>
</reference>
<evidence type="ECO:0000259" key="11">
    <source>
        <dbReference type="PROSITE" id="PS51192"/>
    </source>
</evidence>
<evidence type="ECO:0000256" key="2">
    <source>
        <dbReference type="ARBA" id="ARBA00022801"/>
    </source>
</evidence>
<keyword evidence="3 9" id="KW-0347">Helicase</keyword>
<dbReference type="PhylomeDB" id="T1JCZ2"/>
<comment type="catalytic activity">
    <reaction evidence="7 10">
        <text>ATP + H2O = ADP + phosphate + H(+)</text>
        <dbReference type="Rhea" id="RHEA:13065"/>
        <dbReference type="ChEBI" id="CHEBI:15377"/>
        <dbReference type="ChEBI" id="CHEBI:15378"/>
        <dbReference type="ChEBI" id="CHEBI:30616"/>
        <dbReference type="ChEBI" id="CHEBI:43474"/>
        <dbReference type="ChEBI" id="CHEBI:456216"/>
        <dbReference type="EC" id="3.6.4.13"/>
    </reaction>
</comment>
<evidence type="ECO:0000256" key="5">
    <source>
        <dbReference type="ARBA" id="ARBA00022884"/>
    </source>
</evidence>
<evidence type="ECO:0000259" key="13">
    <source>
        <dbReference type="PROSITE" id="PS51195"/>
    </source>
</evidence>
<dbReference type="InterPro" id="IPR014014">
    <property type="entry name" value="RNA_helicase_DEAD_Q_motif"/>
</dbReference>
<evidence type="ECO:0000259" key="12">
    <source>
        <dbReference type="PROSITE" id="PS51194"/>
    </source>
</evidence>
<evidence type="ECO:0000256" key="7">
    <source>
        <dbReference type="ARBA" id="ARBA00047984"/>
    </source>
</evidence>